<sequence length="67" mass="7438">MFFRKPAAAAPNISKDTGGESGNNLGFMCTDIALEHFLINLGYIRGRLFASFLCLLLSKADKKRRMV</sequence>
<keyword evidence="3" id="KW-1185">Reference proteome</keyword>
<evidence type="ECO:0000256" key="1">
    <source>
        <dbReference type="SAM" id="MobiDB-lite"/>
    </source>
</evidence>
<name>A0A834I0N3_RHYFE</name>
<dbReference type="Proteomes" id="UP000625711">
    <property type="component" value="Unassembled WGS sequence"/>
</dbReference>
<dbReference type="EMBL" id="JAACXV010015534">
    <property type="protein sequence ID" value="KAF7264927.1"/>
    <property type="molecule type" value="Genomic_DNA"/>
</dbReference>
<proteinExistence type="predicted"/>
<comment type="caution">
    <text evidence="2">The sequence shown here is derived from an EMBL/GenBank/DDBJ whole genome shotgun (WGS) entry which is preliminary data.</text>
</comment>
<evidence type="ECO:0000313" key="3">
    <source>
        <dbReference type="Proteomes" id="UP000625711"/>
    </source>
</evidence>
<dbReference type="AlphaFoldDB" id="A0A834I0N3"/>
<accession>A0A834I0N3</accession>
<reference evidence="2" key="1">
    <citation type="submission" date="2020-08" db="EMBL/GenBank/DDBJ databases">
        <title>Genome sequencing and assembly of the red palm weevil Rhynchophorus ferrugineus.</title>
        <authorList>
            <person name="Dias G.B."/>
            <person name="Bergman C.M."/>
            <person name="Manee M."/>
        </authorList>
    </citation>
    <scope>NUCLEOTIDE SEQUENCE</scope>
    <source>
        <strain evidence="2">AA-2017</strain>
        <tissue evidence="2">Whole larva</tissue>
    </source>
</reference>
<feature type="region of interest" description="Disordered" evidence="1">
    <location>
        <begin position="1"/>
        <end position="21"/>
    </location>
</feature>
<gene>
    <name evidence="2" type="ORF">GWI33_021914</name>
</gene>
<protein>
    <submittedName>
        <fullName evidence="2">Uncharacterized protein</fullName>
    </submittedName>
</protein>
<evidence type="ECO:0000313" key="2">
    <source>
        <dbReference type="EMBL" id="KAF7264927.1"/>
    </source>
</evidence>
<organism evidence="2 3">
    <name type="scientific">Rhynchophorus ferrugineus</name>
    <name type="common">Red palm weevil</name>
    <name type="synonym">Curculio ferrugineus</name>
    <dbReference type="NCBI Taxonomy" id="354439"/>
    <lineage>
        <taxon>Eukaryota</taxon>
        <taxon>Metazoa</taxon>
        <taxon>Ecdysozoa</taxon>
        <taxon>Arthropoda</taxon>
        <taxon>Hexapoda</taxon>
        <taxon>Insecta</taxon>
        <taxon>Pterygota</taxon>
        <taxon>Neoptera</taxon>
        <taxon>Endopterygota</taxon>
        <taxon>Coleoptera</taxon>
        <taxon>Polyphaga</taxon>
        <taxon>Cucujiformia</taxon>
        <taxon>Curculionidae</taxon>
        <taxon>Dryophthorinae</taxon>
        <taxon>Rhynchophorus</taxon>
    </lineage>
</organism>